<evidence type="ECO:0000256" key="7">
    <source>
        <dbReference type="ARBA" id="ARBA00023136"/>
    </source>
</evidence>
<evidence type="ECO:0000256" key="4">
    <source>
        <dbReference type="ARBA" id="ARBA00022519"/>
    </source>
</evidence>
<feature type="transmembrane region" description="Helical" evidence="9">
    <location>
        <begin position="53"/>
        <end position="71"/>
    </location>
</feature>
<evidence type="ECO:0000256" key="1">
    <source>
        <dbReference type="ARBA" id="ARBA00004429"/>
    </source>
</evidence>
<organism evidence="11 12">
    <name type="scientific">Marinobacterium lutimaris</name>
    <dbReference type="NCBI Taxonomy" id="568106"/>
    <lineage>
        <taxon>Bacteria</taxon>
        <taxon>Pseudomonadati</taxon>
        <taxon>Pseudomonadota</taxon>
        <taxon>Gammaproteobacteria</taxon>
        <taxon>Oceanospirillales</taxon>
        <taxon>Oceanospirillaceae</taxon>
        <taxon>Marinobacterium</taxon>
    </lineage>
</organism>
<name>A0A1H6DFU8_9GAMM</name>
<feature type="transmembrane region" description="Helical" evidence="9">
    <location>
        <begin position="91"/>
        <end position="110"/>
    </location>
</feature>
<gene>
    <name evidence="11" type="ORF">SAMN05444390_10662</name>
</gene>
<keyword evidence="5 9" id="KW-0812">Transmembrane</keyword>
<comment type="similarity">
    <text evidence="8 9">Belongs to the TRAP transporter small permease family.</text>
</comment>
<keyword evidence="7 9" id="KW-0472">Membrane</keyword>
<feature type="transmembrane region" description="Helical" evidence="9">
    <location>
        <begin position="130"/>
        <end position="151"/>
    </location>
</feature>
<sequence length="174" mass="19395">MVSSMLAKVDKVLARFEDGSMIFFMGLAITLTFTQVVMRYVFDAPLYWAEEVVLYSIIIMSFIGISIGIRMGSHISVNLLDAVVPERHIRILRGGVMILGIAFALALIYFGGQLFLNTLNRGQLSPALRIPVAAIYGIIPLAGLLSLFRYIHALVQLIQHEEQQEAPEENLRAM</sequence>
<keyword evidence="2 9" id="KW-0813">Transport</keyword>
<keyword evidence="6 9" id="KW-1133">Transmembrane helix</keyword>
<dbReference type="InterPro" id="IPR055348">
    <property type="entry name" value="DctQ"/>
</dbReference>
<evidence type="ECO:0000256" key="8">
    <source>
        <dbReference type="ARBA" id="ARBA00038436"/>
    </source>
</evidence>
<keyword evidence="3" id="KW-1003">Cell membrane</keyword>
<dbReference type="EMBL" id="FNVQ01000006">
    <property type="protein sequence ID" value="SEG83972.1"/>
    <property type="molecule type" value="Genomic_DNA"/>
</dbReference>
<proteinExistence type="inferred from homology"/>
<evidence type="ECO:0000256" key="2">
    <source>
        <dbReference type="ARBA" id="ARBA00022448"/>
    </source>
</evidence>
<evidence type="ECO:0000313" key="12">
    <source>
        <dbReference type="Proteomes" id="UP000236745"/>
    </source>
</evidence>
<dbReference type="GO" id="GO:0015740">
    <property type="term" value="P:C4-dicarboxylate transport"/>
    <property type="evidence" value="ECO:0007669"/>
    <property type="project" value="TreeGrafter"/>
</dbReference>
<dbReference type="GO" id="GO:0022857">
    <property type="term" value="F:transmembrane transporter activity"/>
    <property type="evidence" value="ECO:0007669"/>
    <property type="project" value="UniProtKB-UniRule"/>
</dbReference>
<dbReference type="GO" id="GO:0005886">
    <property type="term" value="C:plasma membrane"/>
    <property type="evidence" value="ECO:0007669"/>
    <property type="project" value="UniProtKB-SubCell"/>
</dbReference>
<dbReference type="Pfam" id="PF04290">
    <property type="entry name" value="DctQ"/>
    <property type="match status" value="1"/>
</dbReference>
<keyword evidence="4 9" id="KW-0997">Cell inner membrane</keyword>
<protein>
    <recommendedName>
        <fullName evidence="9">TRAP transporter small permease protein</fullName>
    </recommendedName>
</protein>
<evidence type="ECO:0000259" key="10">
    <source>
        <dbReference type="Pfam" id="PF04290"/>
    </source>
</evidence>
<evidence type="ECO:0000256" key="9">
    <source>
        <dbReference type="RuleBase" id="RU369079"/>
    </source>
</evidence>
<dbReference type="Proteomes" id="UP000236745">
    <property type="component" value="Unassembled WGS sequence"/>
</dbReference>
<dbReference type="PANTHER" id="PTHR35011:SF2">
    <property type="entry name" value="2,3-DIKETO-L-GULONATE TRAP TRANSPORTER SMALL PERMEASE PROTEIN YIAM"/>
    <property type="match status" value="1"/>
</dbReference>
<comment type="subcellular location">
    <subcellularLocation>
        <location evidence="1 9">Cell inner membrane</location>
        <topology evidence="1 9">Multi-pass membrane protein</topology>
    </subcellularLocation>
</comment>
<dbReference type="InterPro" id="IPR007387">
    <property type="entry name" value="TRAP_DctQ"/>
</dbReference>
<evidence type="ECO:0000256" key="5">
    <source>
        <dbReference type="ARBA" id="ARBA00022692"/>
    </source>
</evidence>
<dbReference type="PANTHER" id="PTHR35011">
    <property type="entry name" value="2,3-DIKETO-L-GULONATE TRAP TRANSPORTER SMALL PERMEASE PROTEIN YIAM"/>
    <property type="match status" value="1"/>
</dbReference>
<comment type="function">
    <text evidence="9">Part of the tripartite ATP-independent periplasmic (TRAP) transport system.</text>
</comment>
<evidence type="ECO:0000256" key="3">
    <source>
        <dbReference type="ARBA" id="ARBA00022475"/>
    </source>
</evidence>
<feature type="domain" description="Tripartite ATP-independent periplasmic transporters DctQ component" evidence="10">
    <location>
        <begin position="30"/>
        <end position="159"/>
    </location>
</feature>
<feature type="transmembrane region" description="Helical" evidence="9">
    <location>
        <begin position="21"/>
        <end position="41"/>
    </location>
</feature>
<dbReference type="AlphaFoldDB" id="A0A1H6DFU8"/>
<evidence type="ECO:0000313" key="11">
    <source>
        <dbReference type="EMBL" id="SEG83972.1"/>
    </source>
</evidence>
<keyword evidence="12" id="KW-1185">Reference proteome</keyword>
<accession>A0A1H6DFU8</accession>
<evidence type="ECO:0000256" key="6">
    <source>
        <dbReference type="ARBA" id="ARBA00022989"/>
    </source>
</evidence>
<comment type="subunit">
    <text evidence="9">The complex comprises the extracytoplasmic solute receptor protein and the two transmembrane proteins.</text>
</comment>
<reference evidence="11 12" key="1">
    <citation type="submission" date="2016-10" db="EMBL/GenBank/DDBJ databases">
        <authorList>
            <person name="de Groot N.N."/>
        </authorList>
    </citation>
    <scope>NUCLEOTIDE SEQUENCE [LARGE SCALE GENOMIC DNA]</scope>
    <source>
        <strain evidence="11 12">DSM 22012</strain>
    </source>
</reference>